<dbReference type="InterPro" id="IPR011604">
    <property type="entry name" value="PDDEXK-like_dom_sf"/>
</dbReference>
<name>A0A662Z901_9GAMM</name>
<keyword evidence="3" id="KW-1185">Reference proteome</keyword>
<dbReference type="SUPFAM" id="SSF52980">
    <property type="entry name" value="Restriction endonuclease-like"/>
    <property type="match status" value="1"/>
</dbReference>
<dbReference type="Pfam" id="PF12705">
    <property type="entry name" value="PDDEXK_1"/>
    <property type="match status" value="1"/>
</dbReference>
<evidence type="ECO:0000313" key="3">
    <source>
        <dbReference type="Proteomes" id="UP000243374"/>
    </source>
</evidence>
<dbReference type="EMBL" id="FOSF01000021">
    <property type="protein sequence ID" value="SFK07574.1"/>
    <property type="molecule type" value="Genomic_DNA"/>
</dbReference>
<dbReference type="OrthoDB" id="9761147at2"/>
<feature type="domain" description="PD-(D/E)XK endonuclease-like" evidence="1">
    <location>
        <begin position="652"/>
        <end position="904"/>
    </location>
</feature>
<reference evidence="2 3" key="1">
    <citation type="submission" date="2016-10" db="EMBL/GenBank/DDBJ databases">
        <authorList>
            <person name="Varghese N."/>
            <person name="Submissions S."/>
        </authorList>
    </citation>
    <scope>NUCLEOTIDE SEQUENCE [LARGE SCALE GENOMIC DNA]</scope>
    <source>
        <strain evidence="2 3">22B</strain>
    </source>
</reference>
<organism evidence="2 3">
    <name type="scientific">Succinivibrio dextrinosolvens</name>
    <dbReference type="NCBI Taxonomy" id="83771"/>
    <lineage>
        <taxon>Bacteria</taxon>
        <taxon>Pseudomonadati</taxon>
        <taxon>Pseudomonadota</taxon>
        <taxon>Gammaproteobacteria</taxon>
        <taxon>Aeromonadales</taxon>
        <taxon>Succinivibrionaceae</taxon>
        <taxon>Succinivibrio</taxon>
    </lineage>
</organism>
<sequence>MREEIYLAPNANASELLKSLALHGRNCFNLRIVSAAELARIALMRCAVAVDEDFLSSKEETSFIFKAVNAIKENSGNSCYLKNPSYSDIREIKRAIRTLRSLVSCDNEANDKEDTFENEDSYISSRLLKGTFREKNEFLIGVYRKYKELLFAENKLDTVALIRKAIERCSHLEANIDFHTLKEYPLSPLEQALIEKLSGKKVNDLKTDLKTLFKLKDSPLNIKSFKNCYGAANEVETILDDIYSGKKLDECTVALASDSDYAQLFFDYALLYDIPVSFGCGIPIINSNPAKLLELYRKWASGGIFSPQALQNMLNSSVFNRSKLEELYPQKEENFSFGVLTEVLRGLRLTNDEEKNQTRQENFRKALADEEQEQNTLDDKSKDYQSLEKKKCCIPYLEILANELSLTPDEFIKKYAYIRKKSETESQRLLMSLDMVAQKMLCDELKLLKESGLDKNSDDLYKNALSLKVPLGASQSGHLHITGIDGALCAVRKNLYIAGLSASKYPGSPRQNYLILDNDLSQFGEEAEYLKANSIIEQKKNKLLNLVEIASSLKTDIFISFAGLNVSELKQENPSSLLYRLLRDCFGKELSAQALEKNIVKVKYFEPAISFSRKILEAYCEDRSIENSNNGKARDNTPKDKLDLSWALEKEYSPTALEKFFKCKRLFMFSKLLNLPEANEENIFEVIAATELGTLAHALMEQLANQKISEDKFLELAEKHFDRFLYSHPALIDHRVTTEKDQFLAMMTKAYQMDGNNRSKVILKEEDIRETHSTGIRLHGYPDRVEELEDGSVMVVDYKTSKKQSHKEDDIDTCLQILIYAYLLELHEHKVSEGEYRYLRLNKKIKCRYNEEIKKALEDRLNIFKQHLLKADFPDVISESKIDSTIDKDKISDACKYCKYRKICTPAQGDEDDE</sequence>
<dbReference type="Proteomes" id="UP000243374">
    <property type="component" value="Unassembled WGS sequence"/>
</dbReference>
<accession>A0A662Z901</accession>
<evidence type="ECO:0000259" key="1">
    <source>
        <dbReference type="Pfam" id="PF12705"/>
    </source>
</evidence>
<keyword evidence="2" id="KW-0540">Nuclease</keyword>
<gene>
    <name evidence="2" type="ORF">SAMN04487865_10214</name>
</gene>
<keyword evidence="2" id="KW-0269">Exonuclease</keyword>
<evidence type="ECO:0000313" key="2">
    <source>
        <dbReference type="EMBL" id="SFK07574.1"/>
    </source>
</evidence>
<dbReference type="InterPro" id="IPR038726">
    <property type="entry name" value="PDDEXK_AddAB-type"/>
</dbReference>
<dbReference type="RefSeq" id="WP_074840530.1">
    <property type="nucleotide sequence ID" value="NZ_CP047056.1"/>
</dbReference>
<protein>
    <submittedName>
        <fullName evidence="2">RecB family exonuclease</fullName>
    </submittedName>
</protein>
<dbReference type="GO" id="GO:0004527">
    <property type="term" value="F:exonuclease activity"/>
    <property type="evidence" value="ECO:0007669"/>
    <property type="project" value="UniProtKB-KW"/>
</dbReference>
<dbReference type="InterPro" id="IPR011335">
    <property type="entry name" value="Restrct_endonuc-II-like"/>
</dbReference>
<keyword evidence="2" id="KW-0378">Hydrolase</keyword>
<dbReference type="Gene3D" id="3.90.320.10">
    <property type="match status" value="1"/>
</dbReference>
<dbReference type="AlphaFoldDB" id="A0A662Z901"/>
<proteinExistence type="predicted"/>